<dbReference type="EMBL" id="DSQF01000018">
    <property type="protein sequence ID" value="HGZ43505.1"/>
    <property type="molecule type" value="Genomic_DNA"/>
</dbReference>
<dbReference type="InterPro" id="IPR025388">
    <property type="entry name" value="Alginate_export_dom"/>
</dbReference>
<feature type="chain" id="PRO_5032496600" description="Alginate export domain-containing protein" evidence="1">
    <location>
        <begin position="37"/>
        <end position="416"/>
    </location>
</feature>
<dbReference type="InterPro" id="IPR053728">
    <property type="entry name" value="Alginate_Permeability_Chnl"/>
</dbReference>
<dbReference type="AlphaFoldDB" id="A0A832MK62"/>
<feature type="domain" description="Alginate export" evidence="2">
    <location>
        <begin position="46"/>
        <end position="402"/>
    </location>
</feature>
<dbReference type="Pfam" id="PF13372">
    <property type="entry name" value="Alginate_exp"/>
    <property type="match status" value="1"/>
</dbReference>
<reference evidence="3" key="1">
    <citation type="journal article" date="2020" name="mSystems">
        <title>Genome- and Community-Level Interaction Insights into Carbon Utilization and Element Cycling Functions of Hydrothermarchaeota in Hydrothermal Sediment.</title>
        <authorList>
            <person name="Zhou Z."/>
            <person name="Liu Y."/>
            <person name="Xu W."/>
            <person name="Pan J."/>
            <person name="Luo Z.H."/>
            <person name="Li M."/>
        </authorList>
    </citation>
    <scope>NUCLEOTIDE SEQUENCE [LARGE SCALE GENOMIC DNA]</scope>
    <source>
        <strain evidence="3">SpSt-381</strain>
    </source>
</reference>
<name>A0A832MK62_UNCEI</name>
<keyword evidence="1" id="KW-0732">Signal</keyword>
<feature type="signal peptide" evidence="1">
    <location>
        <begin position="1"/>
        <end position="36"/>
    </location>
</feature>
<organism evidence="3">
    <name type="scientific">Eiseniibacteriota bacterium</name>
    <dbReference type="NCBI Taxonomy" id="2212470"/>
    <lineage>
        <taxon>Bacteria</taxon>
        <taxon>Candidatus Eiseniibacteriota</taxon>
    </lineage>
</organism>
<dbReference type="SUPFAM" id="SSF56935">
    <property type="entry name" value="Porins"/>
    <property type="match status" value="1"/>
</dbReference>
<evidence type="ECO:0000259" key="2">
    <source>
        <dbReference type="Pfam" id="PF13372"/>
    </source>
</evidence>
<protein>
    <recommendedName>
        <fullName evidence="2">Alginate export domain-containing protein</fullName>
    </recommendedName>
</protein>
<evidence type="ECO:0000256" key="1">
    <source>
        <dbReference type="SAM" id="SignalP"/>
    </source>
</evidence>
<accession>A0A832MK62</accession>
<gene>
    <name evidence="3" type="ORF">ENR23_08785</name>
</gene>
<proteinExistence type="predicted"/>
<comment type="caution">
    <text evidence="3">The sequence shown here is derived from an EMBL/GenBank/DDBJ whole genome shotgun (WGS) entry which is preliminary data.</text>
</comment>
<dbReference type="Gene3D" id="2.40.160.100">
    <property type="match status" value="1"/>
</dbReference>
<sequence length="416" mass="44959">MIPEDLMSHPGRIPARAARAVLAALALGAVPPSASATEPLPIAWDGQFRTRYEIRAGAATPARSDVALLRMRLGARAAVGPGVAAYVQFQDARTMGEEGSVTANLRNADLRQAWVQLDSIGGRALFLRVGRQELAYGDERLVSPLDWSNTGRAWDGVRGWAALGDVRVEGFHTWVVERGNADRDDLFNGVHVARATPKAEENLYAFARHFPSARTFDVTYGARVRRAFGRLDARAEAAGQDGRRGAGDEPVAAWGAAAKLSYEALPARRGRVALEAIAGSGSRAPSSRRETFEPPFPLGHAYLGTMDLVGWSNVRDLNVGVSGEIARGVTGIVEVHDFELMEPTDAWYDAAGRAVLRASPGDATTDLGRELDLMLRWTPRPKVALAGGYGRFWSGDFPRNGNAAQDWGWLQMTVGF</sequence>
<evidence type="ECO:0000313" key="3">
    <source>
        <dbReference type="EMBL" id="HGZ43505.1"/>
    </source>
</evidence>